<dbReference type="EMBL" id="FNDJ01000005">
    <property type="protein sequence ID" value="SDI40572.1"/>
    <property type="molecule type" value="Genomic_DNA"/>
</dbReference>
<dbReference type="InterPro" id="IPR046335">
    <property type="entry name" value="LacI/GalR-like_sensor"/>
</dbReference>
<organism evidence="6 7">
    <name type="scientific">Nonomuraea jiangxiensis</name>
    <dbReference type="NCBI Taxonomy" id="633440"/>
    <lineage>
        <taxon>Bacteria</taxon>
        <taxon>Bacillati</taxon>
        <taxon>Actinomycetota</taxon>
        <taxon>Actinomycetes</taxon>
        <taxon>Streptosporangiales</taxon>
        <taxon>Streptosporangiaceae</taxon>
        <taxon>Nonomuraea</taxon>
    </lineage>
</organism>
<evidence type="ECO:0000313" key="7">
    <source>
        <dbReference type="Proteomes" id="UP000199202"/>
    </source>
</evidence>
<dbReference type="PROSITE" id="PS50932">
    <property type="entry name" value="HTH_LACI_2"/>
    <property type="match status" value="1"/>
</dbReference>
<dbReference type="Proteomes" id="UP000199202">
    <property type="component" value="Unassembled WGS sequence"/>
</dbReference>
<sequence>MPDSPRRAGVSAGPRRATLATVAASAGVSVATVSKVLNGRSDVAPATRSLVQSLLRQHEYVAPAPRRAEKGGVASIEVQFDTDLNAYSTEIIQGAVAAGAEAGVGVVVSIRKGSDRTAGWARDLADAGRRALIAVTSELTGRQLAALARARLPLVVIDPLNLPQTRVTSIGSTNFAGGLAATHHLLSLGHRRIAYVGGPATAACNQARLHGYRAAMEAEGAAVPPGYVQAGHFRYHDGVVGGAAVLDLPVAPTAIFAGSDETALGIMEAARARGLRIPEDLSIVGFDDTQIAQMASPPLTTVRQPLREMGGVALRTALRLVAGERVDSHHMELATELVVRGSTARVSGSRAGVRPSSAAESVAPVAQSALAAPAAVSRPAPASTPRPARVSRKPSSRAAATDGKGTPDRTA</sequence>
<dbReference type="Pfam" id="PF13377">
    <property type="entry name" value="Peripla_BP_3"/>
    <property type="match status" value="1"/>
</dbReference>
<evidence type="ECO:0000259" key="5">
    <source>
        <dbReference type="PROSITE" id="PS50932"/>
    </source>
</evidence>
<dbReference type="GO" id="GO:0003700">
    <property type="term" value="F:DNA-binding transcription factor activity"/>
    <property type="evidence" value="ECO:0007669"/>
    <property type="project" value="TreeGrafter"/>
</dbReference>
<accession>A0A1G8KAX4</accession>
<feature type="domain" description="HTH lacI-type" evidence="5">
    <location>
        <begin position="17"/>
        <end position="71"/>
    </location>
</feature>
<gene>
    <name evidence="6" type="ORF">SAMN05421869_105338</name>
</gene>
<dbReference type="PANTHER" id="PTHR30146">
    <property type="entry name" value="LACI-RELATED TRANSCRIPTIONAL REPRESSOR"/>
    <property type="match status" value="1"/>
</dbReference>
<dbReference type="Gene3D" id="3.40.50.2300">
    <property type="match status" value="2"/>
</dbReference>
<dbReference type="SUPFAM" id="SSF47413">
    <property type="entry name" value="lambda repressor-like DNA-binding domains"/>
    <property type="match status" value="1"/>
</dbReference>
<evidence type="ECO:0000256" key="2">
    <source>
        <dbReference type="ARBA" id="ARBA00023125"/>
    </source>
</evidence>
<protein>
    <submittedName>
        <fullName evidence="6">LacI family transcriptional regulator</fullName>
    </submittedName>
</protein>
<evidence type="ECO:0000256" key="1">
    <source>
        <dbReference type="ARBA" id="ARBA00023015"/>
    </source>
</evidence>
<evidence type="ECO:0000313" key="6">
    <source>
        <dbReference type="EMBL" id="SDI40572.1"/>
    </source>
</evidence>
<keyword evidence="2" id="KW-0238">DNA-binding</keyword>
<dbReference type="CDD" id="cd01392">
    <property type="entry name" value="HTH_LacI"/>
    <property type="match status" value="1"/>
</dbReference>
<keyword evidence="1" id="KW-0805">Transcription regulation</keyword>
<dbReference type="Gene3D" id="1.10.260.40">
    <property type="entry name" value="lambda repressor-like DNA-binding domains"/>
    <property type="match status" value="1"/>
</dbReference>
<dbReference type="InterPro" id="IPR010982">
    <property type="entry name" value="Lambda_DNA-bd_dom_sf"/>
</dbReference>
<keyword evidence="7" id="KW-1185">Reference proteome</keyword>
<dbReference type="Pfam" id="PF00356">
    <property type="entry name" value="LacI"/>
    <property type="match status" value="1"/>
</dbReference>
<dbReference type="RefSeq" id="WP_090931460.1">
    <property type="nucleotide sequence ID" value="NZ_FNDJ01000005.1"/>
</dbReference>
<evidence type="ECO:0000256" key="3">
    <source>
        <dbReference type="ARBA" id="ARBA00023163"/>
    </source>
</evidence>
<evidence type="ECO:0000256" key="4">
    <source>
        <dbReference type="SAM" id="MobiDB-lite"/>
    </source>
</evidence>
<name>A0A1G8KAX4_9ACTN</name>
<proteinExistence type="predicted"/>
<dbReference type="PANTHER" id="PTHR30146:SF153">
    <property type="entry name" value="LACTOSE OPERON REPRESSOR"/>
    <property type="match status" value="1"/>
</dbReference>
<reference evidence="6 7" key="1">
    <citation type="submission" date="2016-10" db="EMBL/GenBank/DDBJ databases">
        <authorList>
            <person name="de Groot N.N."/>
        </authorList>
    </citation>
    <scope>NUCLEOTIDE SEQUENCE [LARGE SCALE GENOMIC DNA]</scope>
    <source>
        <strain evidence="6 7">CGMCC 4.6533</strain>
    </source>
</reference>
<dbReference type="AlphaFoldDB" id="A0A1G8KAX4"/>
<dbReference type="InterPro" id="IPR028082">
    <property type="entry name" value="Peripla_BP_I"/>
</dbReference>
<dbReference type="SUPFAM" id="SSF53822">
    <property type="entry name" value="Periplasmic binding protein-like I"/>
    <property type="match status" value="1"/>
</dbReference>
<dbReference type="OrthoDB" id="3227375at2"/>
<feature type="compositionally biased region" description="Low complexity" evidence="4">
    <location>
        <begin position="355"/>
        <end position="388"/>
    </location>
</feature>
<feature type="region of interest" description="Disordered" evidence="4">
    <location>
        <begin position="344"/>
        <end position="411"/>
    </location>
</feature>
<dbReference type="STRING" id="633440.SAMN05421869_105338"/>
<dbReference type="InterPro" id="IPR000843">
    <property type="entry name" value="HTH_LacI"/>
</dbReference>
<keyword evidence="3" id="KW-0804">Transcription</keyword>
<dbReference type="GO" id="GO:0000976">
    <property type="term" value="F:transcription cis-regulatory region binding"/>
    <property type="evidence" value="ECO:0007669"/>
    <property type="project" value="TreeGrafter"/>
</dbReference>
<dbReference type="SMART" id="SM00354">
    <property type="entry name" value="HTH_LACI"/>
    <property type="match status" value="1"/>
</dbReference>